<evidence type="ECO:0000256" key="1">
    <source>
        <dbReference type="ARBA" id="ARBA00023002"/>
    </source>
</evidence>
<evidence type="ECO:0000259" key="2">
    <source>
        <dbReference type="Pfam" id="PF00465"/>
    </source>
</evidence>
<evidence type="ECO:0000313" key="5">
    <source>
        <dbReference type="Proteomes" id="UP000683139"/>
    </source>
</evidence>
<accession>A0A919YNM2</accession>
<dbReference type="GO" id="GO:0005829">
    <property type="term" value="C:cytosol"/>
    <property type="evidence" value="ECO:0007669"/>
    <property type="project" value="TreeGrafter"/>
</dbReference>
<dbReference type="GO" id="GO:1990362">
    <property type="term" value="F:butanol dehydrogenase (NAD+) activity"/>
    <property type="evidence" value="ECO:0007669"/>
    <property type="project" value="InterPro"/>
</dbReference>
<dbReference type="InterPro" id="IPR001670">
    <property type="entry name" value="ADH_Fe/GldA"/>
</dbReference>
<dbReference type="Proteomes" id="UP000683139">
    <property type="component" value="Unassembled WGS sequence"/>
</dbReference>
<dbReference type="PANTHER" id="PTHR43633:SF1">
    <property type="entry name" value="ALCOHOL DEHYDROGENASE YQHD"/>
    <property type="match status" value="1"/>
</dbReference>
<dbReference type="InterPro" id="IPR056798">
    <property type="entry name" value="ADH_Fe_C"/>
</dbReference>
<dbReference type="InterPro" id="IPR018211">
    <property type="entry name" value="ADH_Fe_CS"/>
</dbReference>
<feature type="domain" description="Fe-containing alcohol dehydrogenase-like C-terminal" evidence="3">
    <location>
        <begin position="208"/>
        <end position="405"/>
    </location>
</feature>
<keyword evidence="5" id="KW-1185">Reference proteome</keyword>
<dbReference type="AlphaFoldDB" id="A0A919YNM2"/>
<keyword evidence="1" id="KW-0560">Oxidoreductase</keyword>
<dbReference type="SUPFAM" id="SSF56796">
    <property type="entry name" value="Dehydroquinate synthase-like"/>
    <property type="match status" value="1"/>
</dbReference>
<sequence length="408" mass="45066">MRCKINTYSLTFRLTKGGITILPFTFHNPTRIIFGEGKASETGSITATYSKNVLLVYGGNSIKRSGLYESVVNQLQQANIRYVELGGVEPNPRLTSVYEGIRLVREHKLDFILAVGGGSVIDAAKAIAAGVPYEGDVWDFFTNKAHIQAAVPLGAVLTLAATGTEMNGSMVISHWEQKLKRGSGSPLVYPRFSILDPTLTYTVPANQTVYGSVDIMSHVFEQYFSLTPDTPLQERFCESILQTVIENVELALDNPEHAAARANLMWCGTMALNGGQISLGMQNDWASHGIEHEISAIYDIPHGAGLSIVFPNWMKYVYKERPDRFAQYATRVWGISPEGKTTDELALAGIEATRQFFTRIGAEATLSEFNIDDSQLERMAEEAVRYGPIGSFKRLHKEDVLAILQMCL</sequence>
<dbReference type="Pfam" id="PF25137">
    <property type="entry name" value="ADH_Fe_C"/>
    <property type="match status" value="1"/>
</dbReference>
<gene>
    <name evidence="4" type="ORF">J40TS1_10810</name>
</gene>
<dbReference type="InterPro" id="IPR044731">
    <property type="entry name" value="BDH-like"/>
</dbReference>
<reference evidence="4" key="1">
    <citation type="submission" date="2021-03" db="EMBL/GenBank/DDBJ databases">
        <title>Antimicrobial resistance genes in bacteria isolated from Japanese honey, and their potential for conferring macrolide and lincosamide resistance in the American foulbrood pathogen Paenibacillus larvae.</title>
        <authorList>
            <person name="Okamoto M."/>
            <person name="Kumagai M."/>
            <person name="Kanamori H."/>
            <person name="Takamatsu D."/>
        </authorList>
    </citation>
    <scope>NUCLEOTIDE SEQUENCE</scope>
    <source>
        <strain evidence="4">J40TS1</strain>
    </source>
</reference>
<organism evidence="4 5">
    <name type="scientific">Paenibacillus montaniterrae</name>
    <dbReference type="NCBI Taxonomy" id="429341"/>
    <lineage>
        <taxon>Bacteria</taxon>
        <taxon>Bacillati</taxon>
        <taxon>Bacillota</taxon>
        <taxon>Bacilli</taxon>
        <taxon>Bacillales</taxon>
        <taxon>Paenibacillaceae</taxon>
        <taxon>Paenibacillus</taxon>
    </lineage>
</organism>
<dbReference type="Pfam" id="PF00465">
    <property type="entry name" value="Fe-ADH"/>
    <property type="match status" value="1"/>
</dbReference>
<evidence type="ECO:0000313" key="4">
    <source>
        <dbReference type="EMBL" id="GIP15439.1"/>
    </source>
</evidence>
<dbReference type="GO" id="GO:0008106">
    <property type="term" value="F:alcohol dehydrogenase (NADP+) activity"/>
    <property type="evidence" value="ECO:0007669"/>
    <property type="project" value="TreeGrafter"/>
</dbReference>
<dbReference type="Gene3D" id="3.40.50.1970">
    <property type="match status" value="1"/>
</dbReference>
<dbReference type="PROSITE" id="PS00913">
    <property type="entry name" value="ADH_IRON_1"/>
    <property type="match status" value="1"/>
</dbReference>
<dbReference type="EMBL" id="BOSE01000001">
    <property type="protein sequence ID" value="GIP15439.1"/>
    <property type="molecule type" value="Genomic_DNA"/>
</dbReference>
<dbReference type="FunFam" id="3.40.50.1970:FF:000003">
    <property type="entry name" value="Alcohol dehydrogenase, iron-containing"/>
    <property type="match status" value="1"/>
</dbReference>
<protein>
    <submittedName>
        <fullName evidence="4">NADH-dependent alcohol dehydrogenase</fullName>
    </submittedName>
</protein>
<dbReference type="CDD" id="cd08187">
    <property type="entry name" value="BDH"/>
    <property type="match status" value="1"/>
</dbReference>
<dbReference type="Gene3D" id="1.20.1090.10">
    <property type="entry name" value="Dehydroquinate synthase-like - alpha domain"/>
    <property type="match status" value="1"/>
</dbReference>
<proteinExistence type="predicted"/>
<comment type="caution">
    <text evidence="4">The sequence shown here is derived from an EMBL/GenBank/DDBJ whole genome shotgun (WGS) entry which is preliminary data.</text>
</comment>
<dbReference type="GO" id="GO:0046872">
    <property type="term" value="F:metal ion binding"/>
    <property type="evidence" value="ECO:0007669"/>
    <property type="project" value="InterPro"/>
</dbReference>
<evidence type="ECO:0000259" key="3">
    <source>
        <dbReference type="Pfam" id="PF25137"/>
    </source>
</evidence>
<name>A0A919YNM2_9BACL</name>
<dbReference type="PANTHER" id="PTHR43633">
    <property type="entry name" value="ALCOHOL DEHYDROGENASE YQHD"/>
    <property type="match status" value="1"/>
</dbReference>
<dbReference type="GO" id="GO:1990002">
    <property type="term" value="F:methylglyoxal reductase (NADPH) (acetol producing) activity"/>
    <property type="evidence" value="ECO:0007669"/>
    <property type="project" value="TreeGrafter"/>
</dbReference>
<dbReference type="PROSITE" id="PS00060">
    <property type="entry name" value="ADH_IRON_2"/>
    <property type="match status" value="1"/>
</dbReference>
<feature type="domain" description="Alcohol dehydrogenase iron-type/glycerol dehydrogenase GldA" evidence="2">
    <location>
        <begin position="29"/>
        <end position="197"/>
    </location>
</feature>